<dbReference type="AlphaFoldDB" id="A0A0B2X1E1"/>
<sequence>MATDAAVAKDGLVIPVSGKHNALARYSVLLLVLVVITSNHHAGSWFALPLLAAGYTDVALIDFSKFLKGAPEERQATAKAVLHGFQTAGFIYLKNHPIQAQVLSRTFARSADFFALDTDAKMELCWTTPEANRGYSAPGREKVSQLEDMADVDRVRSAAPDLKESLEIGRDTDLNYPNHWPPEDGKLRGFRADMNEFFRLCQALHVQVMRAIALGMEIQEDFFDKFVDAGDNNLRLLHYPSVKAQVFKINPGQVRAGEHSDYGSITLLFQDSRGGLQVKSPTGHFVDATPIPGTIVVNAGDLLARWSNDTIKSTVHRVVEPPHKADDSYPPRYSIAYFCNPNSESYIETLPGTYASDKDKKYKGVKTGDYLVQRLAATY</sequence>
<dbReference type="STRING" id="1081103.A0A0B2X1E1"/>
<keyword evidence="6" id="KW-1185">Reference proteome</keyword>
<dbReference type="GO" id="GO:0046872">
    <property type="term" value="F:metal ion binding"/>
    <property type="evidence" value="ECO:0007669"/>
    <property type="project" value="UniProtKB-KW"/>
</dbReference>
<keyword evidence="2 5" id="KW-0223">Dioxygenase</keyword>
<dbReference type="InterPro" id="IPR005123">
    <property type="entry name" value="Oxoglu/Fe-dep_dioxygenase_dom"/>
</dbReference>
<evidence type="ECO:0000256" key="1">
    <source>
        <dbReference type="ARBA" id="ARBA00008056"/>
    </source>
</evidence>
<protein>
    <submittedName>
        <fullName evidence="5">Thymine dioxygenase</fullName>
    </submittedName>
</protein>
<dbReference type="Pfam" id="PF03171">
    <property type="entry name" value="2OG-FeII_Oxy"/>
    <property type="match status" value="1"/>
</dbReference>
<gene>
    <name evidence="5" type="ORF">MAM_02345</name>
</gene>
<dbReference type="Gene3D" id="2.60.120.330">
    <property type="entry name" value="B-lactam Antibiotic, Isopenicillin N Synthase, Chain"/>
    <property type="match status" value="1"/>
</dbReference>
<dbReference type="GeneID" id="63736800"/>
<reference evidence="5 6" key="1">
    <citation type="journal article" date="2014" name="Proc. Natl. Acad. Sci. U.S.A.">
        <title>Trajectory and genomic determinants of fungal-pathogen speciation and host adaptation.</title>
        <authorList>
            <person name="Hu X."/>
            <person name="Xiao G."/>
            <person name="Zheng P."/>
            <person name="Shang Y."/>
            <person name="Su Y."/>
            <person name="Zhang X."/>
            <person name="Liu X."/>
            <person name="Zhan S."/>
            <person name="St Leger R.J."/>
            <person name="Wang C."/>
        </authorList>
    </citation>
    <scope>NUCLEOTIDE SEQUENCE [LARGE SCALE GENOMIC DNA]</scope>
    <source>
        <strain evidence="5 6">ARSEF 1941</strain>
    </source>
</reference>
<evidence type="ECO:0000256" key="3">
    <source>
        <dbReference type="RuleBase" id="RU003682"/>
    </source>
</evidence>
<dbReference type="InterPro" id="IPR026992">
    <property type="entry name" value="DIOX_N"/>
</dbReference>
<dbReference type="GO" id="GO:0044283">
    <property type="term" value="P:small molecule biosynthetic process"/>
    <property type="evidence" value="ECO:0007669"/>
    <property type="project" value="UniProtKB-ARBA"/>
</dbReference>
<dbReference type="EMBL" id="AZHE01000004">
    <property type="protein sequence ID" value="KHN99492.1"/>
    <property type="molecule type" value="Genomic_DNA"/>
</dbReference>
<dbReference type="InterPro" id="IPR027443">
    <property type="entry name" value="IPNS-like_sf"/>
</dbReference>
<accession>A0A0B2X1E1</accession>
<keyword evidence="3" id="KW-0408">Iron</keyword>
<dbReference type="InterPro" id="IPR044861">
    <property type="entry name" value="IPNS-like_FE2OG_OXY"/>
</dbReference>
<dbReference type="PRINTS" id="PR00682">
    <property type="entry name" value="IPNSYNTHASE"/>
</dbReference>
<dbReference type="SUPFAM" id="SSF51197">
    <property type="entry name" value="Clavaminate synthase-like"/>
    <property type="match status" value="1"/>
</dbReference>
<dbReference type="RefSeq" id="XP_040680558.1">
    <property type="nucleotide sequence ID" value="XM_040821144.1"/>
</dbReference>
<feature type="domain" description="Fe2OG dioxygenase" evidence="4">
    <location>
        <begin position="225"/>
        <end position="341"/>
    </location>
</feature>
<keyword evidence="3" id="KW-0479">Metal-binding</keyword>
<dbReference type="PANTHER" id="PTHR47990">
    <property type="entry name" value="2-OXOGLUTARATE (2OG) AND FE(II)-DEPENDENT OXYGENASE SUPERFAMILY PROTEIN-RELATED"/>
    <property type="match status" value="1"/>
</dbReference>
<dbReference type="Pfam" id="PF14226">
    <property type="entry name" value="DIOX_N"/>
    <property type="match status" value="1"/>
</dbReference>
<dbReference type="PROSITE" id="PS51471">
    <property type="entry name" value="FE2OG_OXY"/>
    <property type="match status" value="1"/>
</dbReference>
<comment type="similarity">
    <text evidence="1 3">Belongs to the iron/ascorbate-dependent oxidoreductase family.</text>
</comment>
<dbReference type="OrthoDB" id="288590at2759"/>
<organism evidence="5 6">
    <name type="scientific">Metarhizium album (strain ARSEF 1941)</name>
    <dbReference type="NCBI Taxonomy" id="1081103"/>
    <lineage>
        <taxon>Eukaryota</taxon>
        <taxon>Fungi</taxon>
        <taxon>Dikarya</taxon>
        <taxon>Ascomycota</taxon>
        <taxon>Pezizomycotina</taxon>
        <taxon>Sordariomycetes</taxon>
        <taxon>Hypocreomycetidae</taxon>
        <taxon>Hypocreales</taxon>
        <taxon>Clavicipitaceae</taxon>
        <taxon>Metarhizium</taxon>
    </lineage>
</organism>
<proteinExistence type="inferred from homology"/>
<dbReference type="GO" id="GO:0051213">
    <property type="term" value="F:dioxygenase activity"/>
    <property type="evidence" value="ECO:0007669"/>
    <property type="project" value="UniProtKB-KW"/>
</dbReference>
<dbReference type="Proteomes" id="UP000030816">
    <property type="component" value="Unassembled WGS sequence"/>
</dbReference>
<dbReference type="FunFam" id="2.60.120.330:FF:000030">
    <property type="entry name" value="Thymine dioxygenase"/>
    <property type="match status" value="1"/>
</dbReference>
<dbReference type="HOGENOM" id="CLU_010119_6_1_1"/>
<evidence type="ECO:0000313" key="6">
    <source>
        <dbReference type="Proteomes" id="UP000030816"/>
    </source>
</evidence>
<evidence type="ECO:0000256" key="2">
    <source>
        <dbReference type="ARBA" id="ARBA00022964"/>
    </source>
</evidence>
<evidence type="ECO:0000313" key="5">
    <source>
        <dbReference type="EMBL" id="KHN99492.1"/>
    </source>
</evidence>
<dbReference type="InterPro" id="IPR050231">
    <property type="entry name" value="Iron_ascorbate_oxido_reductase"/>
</dbReference>
<keyword evidence="3" id="KW-0560">Oxidoreductase</keyword>
<name>A0A0B2X1E1_METAS</name>
<comment type="caution">
    <text evidence="5">The sequence shown here is derived from an EMBL/GenBank/DDBJ whole genome shotgun (WGS) entry which is preliminary data.</text>
</comment>
<evidence type="ECO:0000259" key="4">
    <source>
        <dbReference type="PROSITE" id="PS51471"/>
    </source>
</evidence>